<dbReference type="InterPro" id="IPR000868">
    <property type="entry name" value="Isochorismatase-like_dom"/>
</dbReference>
<dbReference type="Proteomes" id="UP001055156">
    <property type="component" value="Unassembled WGS sequence"/>
</dbReference>
<reference evidence="3" key="1">
    <citation type="journal article" date="2021" name="Front. Microbiol.">
        <title>Comprehensive Comparative Genomics and Phenotyping of Methylobacterium Species.</title>
        <authorList>
            <person name="Alessa O."/>
            <person name="Ogura Y."/>
            <person name="Fujitani Y."/>
            <person name="Takami H."/>
            <person name="Hayashi T."/>
            <person name="Sahin N."/>
            <person name="Tani A."/>
        </authorList>
    </citation>
    <scope>NUCLEOTIDE SEQUENCE</scope>
    <source>
        <strain evidence="3">NBRC 15689</strain>
    </source>
</reference>
<protein>
    <submittedName>
        <fullName evidence="3">Peroxyureidoacrylate/ureidoacrylate amidohydrolase RutB</fullName>
    </submittedName>
</protein>
<dbReference type="SUPFAM" id="SSF52499">
    <property type="entry name" value="Isochorismatase-like hydrolases"/>
    <property type="match status" value="1"/>
</dbReference>
<keyword evidence="1" id="KW-0378">Hydrolase</keyword>
<dbReference type="RefSeq" id="WP_238309910.1">
    <property type="nucleotide sequence ID" value="NZ_BPQV01000002.1"/>
</dbReference>
<dbReference type="InterPro" id="IPR050272">
    <property type="entry name" value="Isochorismatase-like_hydrls"/>
</dbReference>
<organism evidence="3 4">
    <name type="scientific">Methylobacterium organophilum</name>
    <dbReference type="NCBI Taxonomy" id="410"/>
    <lineage>
        <taxon>Bacteria</taxon>
        <taxon>Pseudomonadati</taxon>
        <taxon>Pseudomonadota</taxon>
        <taxon>Alphaproteobacteria</taxon>
        <taxon>Hyphomicrobiales</taxon>
        <taxon>Methylobacteriaceae</taxon>
        <taxon>Methylobacterium</taxon>
    </lineage>
</organism>
<evidence type="ECO:0000256" key="1">
    <source>
        <dbReference type="ARBA" id="ARBA00022801"/>
    </source>
</evidence>
<keyword evidence="4" id="KW-1185">Reference proteome</keyword>
<evidence type="ECO:0000259" key="2">
    <source>
        <dbReference type="Pfam" id="PF00857"/>
    </source>
</evidence>
<dbReference type="PANTHER" id="PTHR43540">
    <property type="entry name" value="PEROXYUREIDOACRYLATE/UREIDOACRYLATE AMIDOHYDROLASE-RELATED"/>
    <property type="match status" value="1"/>
</dbReference>
<dbReference type="Gene3D" id="3.40.50.850">
    <property type="entry name" value="Isochorismatase-like"/>
    <property type="match status" value="1"/>
</dbReference>
<dbReference type="PANTHER" id="PTHR43540:SF6">
    <property type="entry name" value="ISOCHORISMATASE-LIKE DOMAIN-CONTAINING PROTEIN"/>
    <property type="match status" value="1"/>
</dbReference>
<dbReference type="EMBL" id="BPQV01000002">
    <property type="protein sequence ID" value="GJE25957.1"/>
    <property type="molecule type" value="Genomic_DNA"/>
</dbReference>
<proteinExistence type="predicted"/>
<evidence type="ECO:0000313" key="3">
    <source>
        <dbReference type="EMBL" id="GJE25957.1"/>
    </source>
</evidence>
<evidence type="ECO:0000313" key="4">
    <source>
        <dbReference type="Proteomes" id="UP001055156"/>
    </source>
</evidence>
<dbReference type="InterPro" id="IPR036380">
    <property type="entry name" value="Isochorismatase-like_sf"/>
</dbReference>
<gene>
    <name evidence="3" type="primary">rutB_1</name>
    <name evidence="3" type="ORF">LKMONMHP_0801</name>
</gene>
<reference evidence="3" key="2">
    <citation type="submission" date="2021-08" db="EMBL/GenBank/DDBJ databases">
        <authorList>
            <person name="Tani A."/>
            <person name="Ola A."/>
            <person name="Ogura Y."/>
            <person name="Katsura K."/>
            <person name="Hayashi T."/>
        </authorList>
    </citation>
    <scope>NUCLEOTIDE SEQUENCE</scope>
    <source>
        <strain evidence="3">NBRC 15689</strain>
    </source>
</reference>
<comment type="caution">
    <text evidence="3">The sequence shown here is derived from an EMBL/GenBank/DDBJ whole genome shotgun (WGS) entry which is preliminary data.</text>
</comment>
<sequence length="215" mass="24003">MNATRIPLIGPSASGGERKDLGPLAERCVHLCIDMQRMFAEQTDWETSWLPRILPSVIRLVEAHPERTVFTRFVPAAHPGEGRGTWASYYERWASMTRDHLDPGMIDLVPNLARFVPPARVLDKRVYSPWIGTGLDAALQARGVDTLVVTGAETEVCVLATVLGAIDLGYRVLLAGDALCSSCDEAHDALMVIYRMRYGHQVEMLTTDEILDRWR</sequence>
<dbReference type="Pfam" id="PF00857">
    <property type="entry name" value="Isochorismatase"/>
    <property type="match status" value="1"/>
</dbReference>
<dbReference type="CDD" id="cd00431">
    <property type="entry name" value="cysteine_hydrolases"/>
    <property type="match status" value="1"/>
</dbReference>
<accession>A0ABQ4T7A0</accession>
<feature type="domain" description="Isochorismatase-like" evidence="2">
    <location>
        <begin position="29"/>
        <end position="195"/>
    </location>
</feature>
<name>A0ABQ4T7A0_METOR</name>